<dbReference type="PANTHER" id="PTHR19359:SF150">
    <property type="entry name" value="CYTOCHROME B5"/>
    <property type="match status" value="1"/>
</dbReference>
<evidence type="ECO:0000256" key="12">
    <source>
        <dbReference type="ARBA" id="ARBA00038168"/>
    </source>
</evidence>
<sequence>LFIMSGESGKKIFTLAELSEHNSKNSLYISIKGKVYDVTKFIDEHPGGEEVLLDEAGRDATEAFEDVGHSDEAHGLLEGFVIGELKKDGTPLPPPPTQNISTPQPKQPQSEESSSIVSYLLPFAVIVAFIAYKYISE</sequence>
<dbReference type="SMART" id="SM01117">
    <property type="entry name" value="Cyt-b5"/>
    <property type="match status" value="1"/>
</dbReference>
<keyword evidence="9 13" id="KW-0408">Iron</keyword>
<evidence type="ECO:0000256" key="7">
    <source>
        <dbReference type="ARBA" id="ARBA00022848"/>
    </source>
</evidence>
<comment type="subcellular location">
    <subcellularLocation>
        <location evidence="1">Endoplasmic reticulum membrane</location>
        <topology evidence="1">Single-pass membrane protein</topology>
        <orientation evidence="1">Cytoplasmic side</orientation>
    </subcellularLocation>
    <subcellularLocation>
        <location evidence="11">Microsome membrane</location>
        <topology evidence="11">Single-pass membrane protein</topology>
        <orientation evidence="11">Cytoplasmic side</orientation>
    </subcellularLocation>
</comment>
<evidence type="ECO:0000256" key="2">
    <source>
        <dbReference type="ARBA" id="ARBA00022448"/>
    </source>
</evidence>
<keyword evidence="6" id="KW-0256">Endoplasmic reticulum</keyword>
<dbReference type="InterPro" id="IPR018506">
    <property type="entry name" value="Cyt_B5_heme-BS"/>
</dbReference>
<dbReference type="PANTHER" id="PTHR19359">
    <property type="entry name" value="CYTOCHROME B5"/>
    <property type="match status" value="1"/>
</dbReference>
<dbReference type="AlphaFoldDB" id="A0A1D1YLQ3"/>
<evidence type="ECO:0000256" key="4">
    <source>
        <dbReference type="ARBA" id="ARBA00022692"/>
    </source>
</evidence>
<keyword evidence="7" id="KW-0492">Microsome</keyword>
<evidence type="ECO:0000256" key="1">
    <source>
        <dbReference type="ARBA" id="ARBA00004131"/>
    </source>
</evidence>
<evidence type="ECO:0000256" key="11">
    <source>
        <dbReference type="ARBA" id="ARBA00037877"/>
    </source>
</evidence>
<dbReference type="InterPro" id="IPR001199">
    <property type="entry name" value="Cyt_B5-like_heme/steroid-bd"/>
</dbReference>
<name>A0A1D1YLQ3_9ARAE</name>
<dbReference type="GO" id="GO:0046872">
    <property type="term" value="F:metal ion binding"/>
    <property type="evidence" value="ECO:0007669"/>
    <property type="project" value="UniProtKB-UniRule"/>
</dbReference>
<evidence type="ECO:0000259" key="15">
    <source>
        <dbReference type="PROSITE" id="PS50255"/>
    </source>
</evidence>
<dbReference type="PRINTS" id="PR00363">
    <property type="entry name" value="CYTOCHROMEB5"/>
</dbReference>
<gene>
    <name evidence="16" type="primary">CYB5_9</name>
    <name evidence="16" type="ORF">g.22493</name>
</gene>
<evidence type="ECO:0000256" key="8">
    <source>
        <dbReference type="ARBA" id="ARBA00022982"/>
    </source>
</evidence>
<dbReference type="EMBL" id="GDJX01012363">
    <property type="protein sequence ID" value="JAT55573.1"/>
    <property type="molecule type" value="Transcribed_RNA"/>
</dbReference>
<dbReference type="GO" id="GO:0020037">
    <property type="term" value="F:heme binding"/>
    <property type="evidence" value="ECO:0007669"/>
    <property type="project" value="UniProtKB-UniRule"/>
</dbReference>
<comment type="similarity">
    <text evidence="12 13">Belongs to the cytochrome b5 family.</text>
</comment>
<dbReference type="Pfam" id="PF00173">
    <property type="entry name" value="Cyt-b5"/>
    <property type="match status" value="1"/>
</dbReference>
<dbReference type="InterPro" id="IPR050668">
    <property type="entry name" value="Cytochrome_b5"/>
</dbReference>
<keyword evidence="10" id="KW-0472">Membrane</keyword>
<keyword evidence="5 13" id="KW-0479">Metal-binding</keyword>
<keyword evidence="2" id="KW-0813">Transport</keyword>
<keyword evidence="8" id="KW-0249">Electron transport</keyword>
<evidence type="ECO:0000313" key="16">
    <source>
        <dbReference type="EMBL" id="JAT55573.1"/>
    </source>
</evidence>
<evidence type="ECO:0000256" key="10">
    <source>
        <dbReference type="ARBA" id="ARBA00023136"/>
    </source>
</evidence>
<evidence type="ECO:0000256" key="14">
    <source>
        <dbReference type="SAM" id="MobiDB-lite"/>
    </source>
</evidence>
<feature type="compositionally biased region" description="Low complexity" evidence="14">
    <location>
        <begin position="101"/>
        <end position="112"/>
    </location>
</feature>
<accession>A0A1D1YLQ3</accession>
<dbReference type="PROSITE" id="PS50255">
    <property type="entry name" value="CYTOCHROME_B5_2"/>
    <property type="match status" value="1"/>
</dbReference>
<feature type="region of interest" description="Disordered" evidence="14">
    <location>
        <begin position="87"/>
        <end position="112"/>
    </location>
</feature>
<dbReference type="SUPFAM" id="SSF55856">
    <property type="entry name" value="Cytochrome b5-like heme/steroid binding domain"/>
    <property type="match status" value="1"/>
</dbReference>
<dbReference type="FunFam" id="3.10.120.10:FF:000002">
    <property type="entry name" value="Cytochrome b5 type B"/>
    <property type="match status" value="1"/>
</dbReference>
<organism evidence="16">
    <name type="scientific">Anthurium amnicola</name>
    <dbReference type="NCBI Taxonomy" id="1678845"/>
    <lineage>
        <taxon>Eukaryota</taxon>
        <taxon>Viridiplantae</taxon>
        <taxon>Streptophyta</taxon>
        <taxon>Embryophyta</taxon>
        <taxon>Tracheophyta</taxon>
        <taxon>Spermatophyta</taxon>
        <taxon>Magnoliopsida</taxon>
        <taxon>Liliopsida</taxon>
        <taxon>Araceae</taxon>
        <taxon>Pothoideae</taxon>
        <taxon>Potheae</taxon>
        <taxon>Anthurium</taxon>
    </lineage>
</organism>
<reference evidence="16" key="1">
    <citation type="submission" date="2015-07" db="EMBL/GenBank/DDBJ databases">
        <title>Transcriptome Assembly of Anthurium amnicola.</title>
        <authorList>
            <person name="Suzuki J."/>
        </authorList>
    </citation>
    <scope>NUCLEOTIDE SEQUENCE</scope>
</reference>
<feature type="non-terminal residue" evidence="16">
    <location>
        <position position="1"/>
    </location>
</feature>
<proteinExistence type="inferred from homology"/>
<evidence type="ECO:0000256" key="5">
    <source>
        <dbReference type="ARBA" id="ARBA00022723"/>
    </source>
</evidence>
<dbReference type="PROSITE" id="PS00191">
    <property type="entry name" value="CYTOCHROME_B5_1"/>
    <property type="match status" value="1"/>
</dbReference>
<evidence type="ECO:0000256" key="9">
    <source>
        <dbReference type="ARBA" id="ARBA00023004"/>
    </source>
</evidence>
<evidence type="ECO:0000256" key="6">
    <source>
        <dbReference type="ARBA" id="ARBA00022824"/>
    </source>
</evidence>
<keyword evidence="4" id="KW-0812">Transmembrane</keyword>
<dbReference type="InterPro" id="IPR036400">
    <property type="entry name" value="Cyt_B5-like_heme/steroid_sf"/>
</dbReference>
<keyword evidence="3 13" id="KW-0349">Heme</keyword>
<dbReference type="Gene3D" id="3.10.120.10">
    <property type="entry name" value="Cytochrome b5-like heme/steroid binding domain"/>
    <property type="match status" value="1"/>
</dbReference>
<dbReference type="GO" id="GO:0005789">
    <property type="term" value="C:endoplasmic reticulum membrane"/>
    <property type="evidence" value="ECO:0007669"/>
    <property type="project" value="UniProtKB-SubCell"/>
</dbReference>
<evidence type="ECO:0000256" key="3">
    <source>
        <dbReference type="ARBA" id="ARBA00022617"/>
    </source>
</evidence>
<feature type="domain" description="Cytochrome b5 heme-binding" evidence="15">
    <location>
        <begin position="10"/>
        <end position="86"/>
    </location>
</feature>
<protein>
    <submittedName>
        <fullName evidence="16">Cytochrome b5</fullName>
    </submittedName>
</protein>
<evidence type="ECO:0000256" key="13">
    <source>
        <dbReference type="RuleBase" id="RU362121"/>
    </source>
</evidence>